<organism evidence="2 3">
    <name type="scientific">Sphaerisporangium aureirubrum</name>
    <dbReference type="NCBI Taxonomy" id="1544736"/>
    <lineage>
        <taxon>Bacteria</taxon>
        <taxon>Bacillati</taxon>
        <taxon>Actinomycetota</taxon>
        <taxon>Actinomycetes</taxon>
        <taxon>Streptosporangiales</taxon>
        <taxon>Streptosporangiaceae</taxon>
        <taxon>Sphaerisporangium</taxon>
    </lineage>
</organism>
<reference evidence="3" key="1">
    <citation type="journal article" date="2019" name="Int. J. Syst. Evol. Microbiol.">
        <title>The Global Catalogue of Microorganisms (GCM) 10K type strain sequencing project: providing services to taxonomists for standard genome sequencing and annotation.</title>
        <authorList>
            <consortium name="The Broad Institute Genomics Platform"/>
            <consortium name="The Broad Institute Genome Sequencing Center for Infectious Disease"/>
            <person name="Wu L."/>
            <person name="Ma J."/>
        </authorList>
    </citation>
    <scope>NUCLEOTIDE SEQUENCE [LARGE SCALE GENOMIC DNA]</scope>
    <source>
        <strain evidence="3">JCM 30346</strain>
    </source>
</reference>
<keyword evidence="1" id="KW-1133">Transmembrane helix</keyword>
<evidence type="ECO:0000313" key="3">
    <source>
        <dbReference type="Proteomes" id="UP001596137"/>
    </source>
</evidence>
<gene>
    <name evidence="2" type="ORF">ACFP1K_35365</name>
</gene>
<dbReference type="EMBL" id="JBHSRF010000089">
    <property type="protein sequence ID" value="MFC6086496.1"/>
    <property type="molecule type" value="Genomic_DNA"/>
</dbReference>
<evidence type="ECO:0000313" key="2">
    <source>
        <dbReference type="EMBL" id="MFC6086496.1"/>
    </source>
</evidence>
<name>A0ABW1NUC8_9ACTN</name>
<comment type="caution">
    <text evidence="2">The sequence shown here is derived from an EMBL/GenBank/DDBJ whole genome shotgun (WGS) entry which is preliminary data.</text>
</comment>
<dbReference type="Proteomes" id="UP001596137">
    <property type="component" value="Unassembled WGS sequence"/>
</dbReference>
<dbReference type="RefSeq" id="WP_380761746.1">
    <property type="nucleotide sequence ID" value="NZ_JBHSRF010000089.1"/>
</dbReference>
<sequence length="236" mass="25537">MVAELVLSYLRVLTWPLVVVLVLLLFRKQIGRLVGSIKEIEGFGLKATLGEQVADTAAQAEQALDDYPFVRAEDATAPLPGVLAQVADALEAALRVSEVGYGSYTVSGTGGPLSEARSLMDELDATLAGILIAVDLRVAQEGRPDLSAWPIRRDVAAVETHLVRLTGYRGWGGVVLARNRLRLTLSVVCVQGERTVGPQEARRFTAVARNVVRRLHELARTVIASAERAGDGRRYQ</sequence>
<accession>A0ABW1NUC8</accession>
<keyword evidence="3" id="KW-1185">Reference proteome</keyword>
<feature type="transmembrane region" description="Helical" evidence="1">
    <location>
        <begin position="6"/>
        <end position="26"/>
    </location>
</feature>
<evidence type="ECO:0000256" key="1">
    <source>
        <dbReference type="SAM" id="Phobius"/>
    </source>
</evidence>
<keyword evidence="1" id="KW-0812">Transmembrane</keyword>
<protein>
    <submittedName>
        <fullName evidence="2">Uncharacterized protein</fullName>
    </submittedName>
</protein>
<keyword evidence="1" id="KW-0472">Membrane</keyword>
<proteinExistence type="predicted"/>